<dbReference type="Gene3D" id="1.10.8.850">
    <property type="entry name" value="Histone-lysine N methyltransferase , C-terminal domain-like"/>
    <property type="match status" value="1"/>
</dbReference>
<keyword evidence="2" id="KW-0812">Transmembrane</keyword>
<accession>A0AAW0KQZ9</accession>
<evidence type="ECO:0000259" key="3">
    <source>
        <dbReference type="Pfam" id="PF10440"/>
    </source>
</evidence>
<evidence type="ECO:0000313" key="5">
    <source>
        <dbReference type="Proteomes" id="UP000237347"/>
    </source>
</evidence>
<dbReference type="InterPro" id="IPR018848">
    <property type="entry name" value="WIYLD_domain"/>
</dbReference>
<dbReference type="Pfam" id="PF10440">
    <property type="entry name" value="WIYLD"/>
    <property type="match status" value="1"/>
</dbReference>
<name>A0AAW0KQZ9_QUESU</name>
<feature type="region of interest" description="Disordered" evidence="1">
    <location>
        <begin position="172"/>
        <end position="222"/>
    </location>
</feature>
<feature type="transmembrane region" description="Helical" evidence="2">
    <location>
        <begin position="39"/>
        <end position="60"/>
    </location>
</feature>
<keyword evidence="2" id="KW-1133">Transmembrane helix</keyword>
<dbReference type="PANTHER" id="PTHR34271:SF1">
    <property type="entry name" value="NUCLEOLAR HISTONE METHYLTRANSFERASE-RELATED PROTEIN"/>
    <property type="match status" value="1"/>
</dbReference>
<evidence type="ECO:0000256" key="2">
    <source>
        <dbReference type="SAM" id="Phobius"/>
    </source>
</evidence>
<dbReference type="EMBL" id="PKMF04000252">
    <property type="protein sequence ID" value="KAK7840898.1"/>
    <property type="molecule type" value="Genomic_DNA"/>
</dbReference>
<keyword evidence="2" id="KW-0472">Membrane</keyword>
<feature type="domain" description="WIYLD" evidence="3">
    <location>
        <begin position="66"/>
        <end position="123"/>
    </location>
</feature>
<proteinExistence type="predicted"/>
<keyword evidence="5" id="KW-1185">Reference proteome</keyword>
<protein>
    <submittedName>
        <fullName evidence="4">Wat1-related protein</fullName>
    </submittedName>
</protein>
<organism evidence="4 5">
    <name type="scientific">Quercus suber</name>
    <name type="common">Cork oak</name>
    <dbReference type="NCBI Taxonomy" id="58331"/>
    <lineage>
        <taxon>Eukaryota</taxon>
        <taxon>Viridiplantae</taxon>
        <taxon>Streptophyta</taxon>
        <taxon>Embryophyta</taxon>
        <taxon>Tracheophyta</taxon>
        <taxon>Spermatophyta</taxon>
        <taxon>Magnoliopsida</taxon>
        <taxon>eudicotyledons</taxon>
        <taxon>Gunneridae</taxon>
        <taxon>Pentapetalae</taxon>
        <taxon>rosids</taxon>
        <taxon>fabids</taxon>
        <taxon>Fagales</taxon>
        <taxon>Fagaceae</taxon>
        <taxon>Quercus</taxon>
    </lineage>
</organism>
<evidence type="ECO:0000313" key="4">
    <source>
        <dbReference type="EMBL" id="KAK7840898.1"/>
    </source>
</evidence>
<dbReference type="Proteomes" id="UP000237347">
    <property type="component" value="Unassembled WGS sequence"/>
</dbReference>
<sequence>MAAGSYYYKDVLPFSAMVAAECTNVGLNTLFKAATLRGLSYYVFILFFCHSYSSSSSLAFHLSPRRGTRMDAAIDAMRPMGFADKLVRGTVRDLLKKYGGNDGWQFIEENSYLLLIETILEKTKAPQEEEVPLEVAVGDADAHENPVAGPSLAASIPALSNTQAEVSELRNFQAPGSTSRADEDSDAESAIYGPYDESNLPEPSPENTVGAETITRKRRPYHGWISNDEKIDLVQLTAAPFPDNIARLLEKFDQKSDSDSDLSD</sequence>
<evidence type="ECO:0000256" key="1">
    <source>
        <dbReference type="SAM" id="MobiDB-lite"/>
    </source>
</evidence>
<dbReference type="PANTHER" id="PTHR34271">
    <property type="entry name" value="NUCLEOLAR HISTONE METHYLTRANSFERASE-RELATED PROTEIN"/>
    <property type="match status" value="1"/>
</dbReference>
<dbReference type="AlphaFoldDB" id="A0AAW0KQZ9"/>
<gene>
    <name evidence="4" type="ORF">CFP56_016117</name>
</gene>
<comment type="caution">
    <text evidence="4">The sequence shown here is derived from an EMBL/GenBank/DDBJ whole genome shotgun (WGS) entry which is preliminary data.</text>
</comment>
<reference evidence="4 5" key="1">
    <citation type="journal article" date="2018" name="Sci. Data">
        <title>The draft genome sequence of cork oak.</title>
        <authorList>
            <person name="Ramos A.M."/>
            <person name="Usie A."/>
            <person name="Barbosa P."/>
            <person name="Barros P.M."/>
            <person name="Capote T."/>
            <person name="Chaves I."/>
            <person name="Simoes F."/>
            <person name="Abreu I."/>
            <person name="Carrasquinho I."/>
            <person name="Faro C."/>
            <person name="Guimaraes J.B."/>
            <person name="Mendonca D."/>
            <person name="Nobrega F."/>
            <person name="Rodrigues L."/>
            <person name="Saibo N.J.M."/>
            <person name="Varela M.C."/>
            <person name="Egas C."/>
            <person name="Matos J."/>
            <person name="Miguel C.M."/>
            <person name="Oliveira M.M."/>
            <person name="Ricardo C.P."/>
            <person name="Goncalves S."/>
        </authorList>
    </citation>
    <scope>NUCLEOTIDE SEQUENCE [LARGE SCALE GENOMIC DNA]</scope>
    <source>
        <strain evidence="5">cv. HL8</strain>
    </source>
</reference>
<dbReference type="InterPro" id="IPR043017">
    <property type="entry name" value="WIYLD_dom_sf"/>
</dbReference>